<comment type="subcellular location">
    <subcellularLocation>
        <location evidence="2">Cell membrane</location>
        <topology evidence="2">Multi-pass membrane protein</topology>
    </subcellularLocation>
    <subcellularLocation>
        <location evidence="8">Membrane</location>
        <topology evidence="8">Multi-pass membrane protein</topology>
    </subcellularLocation>
</comment>
<feature type="transmembrane region" description="Helical" evidence="9">
    <location>
        <begin position="304"/>
        <end position="324"/>
    </location>
</feature>
<dbReference type="GO" id="GO:0042773">
    <property type="term" value="P:ATP synthesis coupled electron transport"/>
    <property type="evidence" value="ECO:0007669"/>
    <property type="project" value="InterPro"/>
</dbReference>
<comment type="caution">
    <text evidence="11">The sequence shown here is derived from an EMBL/GenBank/DDBJ whole genome shotgun (WGS) entry which is preliminary data.</text>
</comment>
<dbReference type="InterPro" id="IPR050586">
    <property type="entry name" value="CPA3_Na-H_Antiporter_D"/>
</dbReference>
<organism evidence="11 12">
    <name type="scientific">Albidovulum inexpectatum</name>
    <dbReference type="NCBI Taxonomy" id="196587"/>
    <lineage>
        <taxon>Bacteria</taxon>
        <taxon>Pseudomonadati</taxon>
        <taxon>Pseudomonadota</taxon>
        <taxon>Alphaproteobacteria</taxon>
        <taxon>Rhodobacterales</taxon>
        <taxon>Paracoccaceae</taxon>
        <taxon>Albidovulum</taxon>
    </lineage>
</organism>
<dbReference type="NCBIfam" id="NF009309">
    <property type="entry name" value="PRK12666.1"/>
    <property type="match status" value="1"/>
</dbReference>
<evidence type="ECO:0000256" key="5">
    <source>
        <dbReference type="ARBA" id="ARBA00022692"/>
    </source>
</evidence>
<feature type="transmembrane region" description="Helical" evidence="9">
    <location>
        <begin position="110"/>
        <end position="126"/>
    </location>
</feature>
<keyword evidence="5 8" id="KW-0812">Transmembrane</keyword>
<evidence type="ECO:0000256" key="3">
    <source>
        <dbReference type="ARBA" id="ARBA00005346"/>
    </source>
</evidence>
<keyword evidence="6 9" id="KW-1133">Transmembrane helix</keyword>
<protein>
    <submittedName>
        <fullName evidence="11">Multisubunit potassium/proton antiporter PhaD subunit</fullName>
    </submittedName>
</protein>
<feature type="transmembrane region" description="Helical" evidence="9">
    <location>
        <begin position="274"/>
        <end position="297"/>
    </location>
</feature>
<feature type="transmembrane region" description="Helical" evidence="9">
    <location>
        <begin position="77"/>
        <end position="98"/>
    </location>
</feature>
<evidence type="ECO:0000256" key="7">
    <source>
        <dbReference type="ARBA" id="ARBA00023136"/>
    </source>
</evidence>
<evidence type="ECO:0000313" key="12">
    <source>
        <dbReference type="Proteomes" id="UP000239736"/>
    </source>
</evidence>
<proteinExistence type="inferred from homology"/>
<evidence type="ECO:0000313" key="11">
    <source>
        <dbReference type="EMBL" id="PPB80740.1"/>
    </source>
</evidence>
<feature type="transmembrane region" description="Helical" evidence="9">
    <location>
        <begin position="34"/>
        <end position="52"/>
    </location>
</feature>
<evidence type="ECO:0000256" key="1">
    <source>
        <dbReference type="ARBA" id="ARBA00002378"/>
    </source>
</evidence>
<dbReference type="InterPro" id="IPR003918">
    <property type="entry name" value="NADH_UbQ_OxRdtase"/>
</dbReference>
<evidence type="ECO:0000256" key="9">
    <source>
        <dbReference type="SAM" id="Phobius"/>
    </source>
</evidence>
<feature type="domain" description="NADH:quinone oxidoreductase/Mrp antiporter transmembrane" evidence="10">
    <location>
        <begin position="127"/>
        <end position="420"/>
    </location>
</feature>
<evidence type="ECO:0000256" key="4">
    <source>
        <dbReference type="ARBA" id="ARBA00022475"/>
    </source>
</evidence>
<accession>A0A2S5JH32</accession>
<dbReference type="PANTHER" id="PTHR42703:SF1">
    <property type="entry name" value="NA(+)_H(+) ANTIPORTER SUBUNIT D1"/>
    <property type="match status" value="1"/>
</dbReference>
<sequence>MHLIIAPIVLPAVLAPIIAWVMRHDIVLARAFSIAGAVVMVGIAALLVGIAADGQTHPYFLGDWPAPFGIALALDRLSAAMVLLTTLLALAVVVHAAATGWDRRGQHFHALFQFQVMGLCGAFLTADAFNLFVFFEVLLIASYGLMIHGGGAERLRAGLQYVVMNLVGSALFLFALGTIYAATGTLNMADLAQKVGAMPAGDAALLRTGAALMAIVFALKAALVPVHFWLPATYARASAPVAALFAIMTKVGAYAILRLFTIAFPPQSAAMGGFLQSVLMPAALVTAIVGAVGVLGARQLFAQLSFAVIGSVGVLMAGIAAFTPEAASAALYYLLHSTLAAAVLFLLADLVVSARGAARDHLRPAAIAPGARPGLLAGLFLFAAIAMAGMPPLSGFLGKILVLQALWPRPDVALSWAVLLTASLLTIVGLARAGSMLFWSRPEAVAAAPGQEAAPEDVVPVAGFAQFAGIAGLVALIVALTVLAGPVHDYLGAAAAQLHDPAGYIDAILSRAQEGG</sequence>
<evidence type="ECO:0000256" key="2">
    <source>
        <dbReference type="ARBA" id="ARBA00004651"/>
    </source>
</evidence>
<dbReference type="GO" id="GO:0005886">
    <property type="term" value="C:plasma membrane"/>
    <property type="evidence" value="ECO:0007669"/>
    <property type="project" value="UniProtKB-SubCell"/>
</dbReference>
<evidence type="ECO:0000259" key="10">
    <source>
        <dbReference type="Pfam" id="PF00361"/>
    </source>
</evidence>
<feature type="transmembrane region" description="Helical" evidence="9">
    <location>
        <begin position="6"/>
        <end position="22"/>
    </location>
</feature>
<feature type="transmembrane region" description="Helical" evidence="9">
    <location>
        <begin position="203"/>
        <end position="230"/>
    </location>
</feature>
<evidence type="ECO:0000256" key="8">
    <source>
        <dbReference type="RuleBase" id="RU000320"/>
    </source>
</evidence>
<feature type="transmembrane region" description="Helical" evidence="9">
    <location>
        <begin position="373"/>
        <end position="393"/>
    </location>
</feature>
<dbReference type="AlphaFoldDB" id="A0A2S5JH32"/>
<dbReference type="InterPro" id="IPR001750">
    <property type="entry name" value="ND/Mrp_TM"/>
</dbReference>
<evidence type="ECO:0000256" key="6">
    <source>
        <dbReference type="ARBA" id="ARBA00022989"/>
    </source>
</evidence>
<comment type="similarity">
    <text evidence="3">Belongs to the CPA3 antiporters (TC 2.A.63) subunit D family.</text>
</comment>
<keyword evidence="4" id="KW-1003">Cell membrane</keyword>
<dbReference type="Pfam" id="PF00361">
    <property type="entry name" value="Proton_antipo_M"/>
    <property type="match status" value="1"/>
</dbReference>
<feature type="transmembrane region" description="Helical" evidence="9">
    <location>
        <begin position="330"/>
        <end position="352"/>
    </location>
</feature>
<gene>
    <name evidence="11" type="ORF">LV82_01472</name>
</gene>
<dbReference type="EMBL" id="PRDS01000004">
    <property type="protein sequence ID" value="PPB80740.1"/>
    <property type="molecule type" value="Genomic_DNA"/>
</dbReference>
<keyword evidence="7 9" id="KW-0472">Membrane</keyword>
<comment type="function">
    <text evidence="1">NDH-1 shuttles electrons from NADH, via FMN and iron-sulfur (Fe-S) centers, to quinones in the respiratory chain. The immediate electron acceptor for the enzyme in this species is believed to be ubiquinone. Couples the redox reaction to proton translocation (for every two electrons transferred, four hydrogen ions are translocated across the cytoplasmic membrane), and thus conserves the redox energy in a proton gradient.</text>
</comment>
<name>A0A2S5JH32_9RHOB</name>
<feature type="transmembrane region" description="Helical" evidence="9">
    <location>
        <begin position="132"/>
        <end position="150"/>
    </location>
</feature>
<reference evidence="11 12" key="1">
    <citation type="submission" date="2018-01" db="EMBL/GenBank/DDBJ databases">
        <title>Genomic Encyclopedia of Archaeal and Bacterial Type Strains, Phase II (KMG-II): from individual species to whole genera.</title>
        <authorList>
            <person name="Goeker M."/>
        </authorList>
    </citation>
    <scope>NUCLEOTIDE SEQUENCE [LARGE SCALE GENOMIC DNA]</scope>
    <source>
        <strain evidence="11 12">DSM 12048</strain>
    </source>
</reference>
<feature type="transmembrane region" description="Helical" evidence="9">
    <location>
        <begin position="162"/>
        <end position="183"/>
    </location>
</feature>
<feature type="transmembrane region" description="Helical" evidence="9">
    <location>
        <begin position="242"/>
        <end position="262"/>
    </location>
</feature>
<dbReference type="PRINTS" id="PR01437">
    <property type="entry name" value="NUOXDRDTASE4"/>
</dbReference>
<feature type="transmembrane region" description="Helical" evidence="9">
    <location>
        <begin position="413"/>
        <end position="431"/>
    </location>
</feature>
<dbReference type="PANTHER" id="PTHR42703">
    <property type="entry name" value="NADH DEHYDROGENASE"/>
    <property type="match status" value="1"/>
</dbReference>
<dbReference type="Proteomes" id="UP000239736">
    <property type="component" value="Unassembled WGS sequence"/>
</dbReference>
<keyword evidence="12" id="KW-1185">Reference proteome</keyword>
<dbReference type="GO" id="GO:0008137">
    <property type="term" value="F:NADH dehydrogenase (ubiquinone) activity"/>
    <property type="evidence" value="ECO:0007669"/>
    <property type="project" value="InterPro"/>
</dbReference>